<dbReference type="FunFam" id="3.30.70.270:FF:000001">
    <property type="entry name" value="Diguanylate cyclase domain protein"/>
    <property type="match status" value="1"/>
</dbReference>
<evidence type="ECO:0000256" key="1">
    <source>
        <dbReference type="ARBA" id="ARBA00001946"/>
    </source>
</evidence>
<dbReference type="InterPro" id="IPR000160">
    <property type="entry name" value="GGDEF_dom"/>
</dbReference>
<evidence type="ECO:0000313" key="4">
    <source>
        <dbReference type="Proteomes" id="UP000064201"/>
    </source>
</evidence>
<dbReference type="EMBL" id="CP011367">
    <property type="protein sequence ID" value="AKJ96231.1"/>
    <property type="molecule type" value="Genomic_DNA"/>
</dbReference>
<dbReference type="Pfam" id="PF00990">
    <property type="entry name" value="GGDEF"/>
    <property type="match status" value="1"/>
</dbReference>
<dbReference type="PANTHER" id="PTHR45138:SF24">
    <property type="entry name" value="DIGUANYLATE CYCLASE DGCC-RELATED"/>
    <property type="match status" value="1"/>
</dbReference>
<dbReference type="RefSeq" id="WP_018175966.1">
    <property type="nucleotide sequence ID" value="NZ_CP011367.1"/>
</dbReference>
<dbReference type="InterPro" id="IPR050469">
    <property type="entry name" value="Diguanylate_Cyclase"/>
</dbReference>
<dbReference type="GO" id="GO:0052621">
    <property type="term" value="F:diguanylate cyclase activity"/>
    <property type="evidence" value="ECO:0007669"/>
    <property type="project" value="UniProtKB-EC"/>
</dbReference>
<proteinExistence type="predicted"/>
<dbReference type="PATRIC" id="fig|106634.4.peg.2664"/>
<dbReference type="STRING" id="106634.TVD_13065"/>
<dbReference type="AlphaFoldDB" id="A0A0G3GBN6"/>
<protein>
    <recommendedName>
        <fullName evidence="2">diguanylate cyclase</fullName>
        <ecNumber evidence="2">2.7.7.65</ecNumber>
    </recommendedName>
</protein>
<dbReference type="InterPro" id="IPR043128">
    <property type="entry name" value="Rev_trsase/Diguanyl_cyclase"/>
</dbReference>
<dbReference type="KEGG" id="tvr:TVD_13065"/>
<dbReference type="PANTHER" id="PTHR45138">
    <property type="entry name" value="REGULATORY COMPONENTS OF SENSORY TRANSDUCTION SYSTEM"/>
    <property type="match status" value="1"/>
</dbReference>
<name>A0A0G3GBN6_9GAMM</name>
<dbReference type="Gene3D" id="3.30.70.270">
    <property type="match status" value="1"/>
</dbReference>
<dbReference type="EC" id="2.7.7.65" evidence="2"/>
<dbReference type="PROSITE" id="PS50887">
    <property type="entry name" value="GGDEF"/>
    <property type="match status" value="1"/>
</dbReference>
<gene>
    <name evidence="3" type="ORF">TVD_13065</name>
</gene>
<dbReference type="SMART" id="SM00267">
    <property type="entry name" value="GGDEF"/>
    <property type="match status" value="1"/>
</dbReference>
<evidence type="ECO:0000313" key="3">
    <source>
        <dbReference type="EMBL" id="AKJ96231.1"/>
    </source>
</evidence>
<sequence>MSDSDLRKTIIELERSLDRERALQDAIRRVALRSLAVVSAKVPALEGAVRDLTRAIESDPGDTAWLDRLSGQLADAVRSSDQREDLADGILAVVQRGLLGFEFLDPELEALTRAADRRDKAEIERTLTRLFSVMHDKCEQAMTEREELTEVVGEIWHRLEDVDTALSEDEARGQRARESVSELHAGISGDVEHIKGRVVDVEDLATLRTEVTRGLDRMVERVTTFRNEQEDELQVVQERNRLLRSKGRSLEGQVQALRNRLEQARAEASRDSLTGLPNRMAFEQRLEQLPAELEKSGAASLLVWDIDHFKTINDEYGHTAGDKVLRAVAEILAEGVREPDFVARYGGEEFVMIIHREPDAAYSQANTIRDAVDRLIVRSGKTRLKVTISAGLAGIDPAAAPEAIFDAADHALLQAKKRGRDRIERAGD</sequence>
<comment type="cofactor">
    <cofactor evidence="1">
        <name>Mg(2+)</name>
        <dbReference type="ChEBI" id="CHEBI:18420"/>
    </cofactor>
</comment>
<organism evidence="3 4">
    <name type="scientific">Thioalkalivibrio versutus</name>
    <dbReference type="NCBI Taxonomy" id="106634"/>
    <lineage>
        <taxon>Bacteria</taxon>
        <taxon>Pseudomonadati</taxon>
        <taxon>Pseudomonadota</taxon>
        <taxon>Gammaproteobacteria</taxon>
        <taxon>Chromatiales</taxon>
        <taxon>Ectothiorhodospiraceae</taxon>
        <taxon>Thioalkalivibrio</taxon>
    </lineage>
</organism>
<dbReference type="GO" id="GO:0043709">
    <property type="term" value="P:cell adhesion involved in single-species biofilm formation"/>
    <property type="evidence" value="ECO:0007669"/>
    <property type="project" value="TreeGrafter"/>
</dbReference>
<dbReference type="InterPro" id="IPR029787">
    <property type="entry name" value="Nucleotide_cyclase"/>
</dbReference>
<evidence type="ECO:0000256" key="2">
    <source>
        <dbReference type="ARBA" id="ARBA00012528"/>
    </source>
</evidence>
<dbReference type="NCBIfam" id="TIGR00254">
    <property type="entry name" value="GGDEF"/>
    <property type="match status" value="1"/>
</dbReference>
<accession>A0A0G3GBN6</accession>
<dbReference type="GO" id="GO:1902201">
    <property type="term" value="P:negative regulation of bacterial-type flagellum-dependent cell motility"/>
    <property type="evidence" value="ECO:0007669"/>
    <property type="project" value="TreeGrafter"/>
</dbReference>
<keyword evidence="4" id="KW-1185">Reference proteome</keyword>
<dbReference type="CDD" id="cd01949">
    <property type="entry name" value="GGDEF"/>
    <property type="match status" value="1"/>
</dbReference>
<reference evidence="3 4" key="1">
    <citation type="submission" date="2015-04" db="EMBL/GenBank/DDBJ databases">
        <title>Complete Sequence for the Genome of the Thioalkalivibrio versutus D301.</title>
        <authorList>
            <person name="Mu T."/>
            <person name="Zhou J."/>
            <person name="Xu X."/>
        </authorList>
    </citation>
    <scope>NUCLEOTIDE SEQUENCE [LARGE SCALE GENOMIC DNA]</scope>
    <source>
        <strain evidence="3 4">D301</strain>
    </source>
</reference>
<dbReference type="OrthoDB" id="9812260at2"/>
<dbReference type="Proteomes" id="UP000064201">
    <property type="component" value="Chromosome"/>
</dbReference>
<dbReference type="SUPFAM" id="SSF55073">
    <property type="entry name" value="Nucleotide cyclase"/>
    <property type="match status" value="1"/>
</dbReference>
<dbReference type="GO" id="GO:0005886">
    <property type="term" value="C:plasma membrane"/>
    <property type="evidence" value="ECO:0007669"/>
    <property type="project" value="TreeGrafter"/>
</dbReference>